<reference evidence="1" key="1">
    <citation type="submission" date="2021-01" db="EMBL/GenBank/DDBJ databases">
        <title>Chromosome-level genome assembly of a human fungal pathogen reveals clustering of transcriptionally co-regulated genes.</title>
        <authorList>
            <person name="Voorhies M."/>
            <person name="Cohen S."/>
            <person name="Shea T.P."/>
            <person name="Petrus S."/>
            <person name="Munoz J.F."/>
            <person name="Poplawski S."/>
            <person name="Goldman W.E."/>
            <person name="Michael T."/>
            <person name="Cuomo C.A."/>
            <person name="Sil A."/>
            <person name="Beyhan S."/>
        </authorList>
    </citation>
    <scope>NUCLEOTIDE SEQUENCE</scope>
    <source>
        <strain evidence="1">H88</strain>
    </source>
</reference>
<protein>
    <submittedName>
        <fullName evidence="1">Uncharacterized protein</fullName>
    </submittedName>
</protein>
<accession>A0A8A1LP38</accession>
<dbReference type="Proteomes" id="UP000663419">
    <property type="component" value="Chromosome 3"/>
</dbReference>
<dbReference type="AlphaFoldDB" id="A0A8A1LP38"/>
<organism evidence="1 2">
    <name type="scientific">Ajellomyces capsulatus (strain H88)</name>
    <name type="common">Darling's disease fungus</name>
    <name type="synonym">Histoplasma capsulatum</name>
    <dbReference type="NCBI Taxonomy" id="544711"/>
    <lineage>
        <taxon>Eukaryota</taxon>
        <taxon>Fungi</taxon>
        <taxon>Dikarya</taxon>
        <taxon>Ascomycota</taxon>
        <taxon>Pezizomycotina</taxon>
        <taxon>Eurotiomycetes</taxon>
        <taxon>Eurotiomycetidae</taxon>
        <taxon>Onygenales</taxon>
        <taxon>Ajellomycetaceae</taxon>
        <taxon>Histoplasma</taxon>
    </lineage>
</organism>
<evidence type="ECO:0000313" key="2">
    <source>
        <dbReference type="Proteomes" id="UP000663419"/>
    </source>
</evidence>
<name>A0A8A1LP38_AJEC8</name>
<proteinExistence type="predicted"/>
<sequence>MTRATKKKKIFFCPRINRVNTIGLVEKKISHELFSCAPRGTWKTDLYMVLVEFMKLPVRCMPGDTMYSSFPLHALVLCCDQLHIS</sequence>
<dbReference type="EMBL" id="CP069104">
    <property type="protein sequence ID" value="QSS54214.1"/>
    <property type="molecule type" value="Genomic_DNA"/>
</dbReference>
<gene>
    <name evidence="1" type="ORF">I7I53_01699</name>
</gene>
<evidence type="ECO:0000313" key="1">
    <source>
        <dbReference type="EMBL" id="QSS54214.1"/>
    </source>
</evidence>
<dbReference type="VEuPathDB" id="FungiDB:I7I53_01699"/>